<organism evidence="1 2">
    <name type="scientific">Faecalibacterium langellae</name>
    <dbReference type="NCBI Taxonomy" id="3435293"/>
    <lineage>
        <taxon>Bacteria</taxon>
        <taxon>Bacillati</taxon>
        <taxon>Bacillota</taxon>
        <taxon>Clostridia</taxon>
        <taxon>Eubacteriales</taxon>
        <taxon>Oscillospiraceae</taxon>
        <taxon>Faecalibacterium</taxon>
    </lineage>
</organism>
<accession>A0A2A6ZSI4</accession>
<sequence>MSFHAKDFAGSHCGCRYQQDYRPTLGRDGKKESGTLEVIKFYYDGAIRFEQHCYGEAATFVFGVWASGMDEDGTLHWVLPDRRKSYYDEAYLPKKLDRVDETGNLYFDGSNFPWKLADDFAEDKRWGYPKWKVVLGKLTGKGKKGD</sequence>
<comment type="caution">
    <text evidence="1">The sequence shown here is derived from an EMBL/GenBank/DDBJ whole genome shotgun (WGS) entry which is preliminary data.</text>
</comment>
<gene>
    <name evidence="1" type="ORF">CGS46_06405</name>
</gene>
<proteinExistence type="predicted"/>
<dbReference type="AlphaFoldDB" id="A0A2A6ZSI4"/>
<keyword evidence="2" id="KW-1185">Reference proteome</keyword>
<evidence type="ECO:0000313" key="2">
    <source>
        <dbReference type="Proteomes" id="UP000220752"/>
    </source>
</evidence>
<dbReference type="Proteomes" id="UP000220752">
    <property type="component" value="Unassembled WGS sequence"/>
</dbReference>
<dbReference type="RefSeq" id="WP_097777163.1">
    <property type="nucleotide sequence ID" value="NZ_NMTS02000032.1"/>
</dbReference>
<evidence type="ECO:0000313" key="1">
    <source>
        <dbReference type="EMBL" id="PDX58733.1"/>
    </source>
</evidence>
<dbReference type="EMBL" id="NMTQ01000022">
    <property type="protein sequence ID" value="PDX58733.1"/>
    <property type="molecule type" value="Genomic_DNA"/>
</dbReference>
<protein>
    <submittedName>
        <fullName evidence="1">Uncharacterized protein</fullName>
    </submittedName>
</protein>
<name>A0A2A6ZSI4_9FIRM</name>
<reference evidence="1 2" key="1">
    <citation type="journal article" date="2017" name="Front. Microbiol.">
        <title>New Insights into the Diversity of the Genus Faecalibacterium.</title>
        <authorList>
            <person name="Benevides L."/>
            <person name="Burman S."/>
            <person name="Martin R."/>
            <person name="Robert V."/>
            <person name="Thomas M."/>
            <person name="Miquel S."/>
            <person name="Chain F."/>
            <person name="Sokol H."/>
            <person name="Bermudez-Humaran L.G."/>
            <person name="Morrison M."/>
            <person name="Langella P."/>
            <person name="Azevedo V.A."/>
            <person name="Chatel J.M."/>
            <person name="Soares S."/>
        </authorList>
    </citation>
    <scope>NUCLEOTIDE SEQUENCE [LARGE SCALE GENOMIC DNA]</scope>
    <source>
        <strain evidence="2">CNCM I-4540</strain>
    </source>
</reference>